<sequence length="96" mass="11477">MINGQREREISEGREMGAGDRWTDRQQVRTERSMVRDGRQTDRGEPTEGEREGREGRDGRQTDRTERENERKEVEMEDRQRTDRCGRENERRPGGR</sequence>
<dbReference type="EMBL" id="JAWDGP010003118">
    <property type="protein sequence ID" value="KAK3777174.1"/>
    <property type="molecule type" value="Genomic_DNA"/>
</dbReference>
<keyword evidence="3" id="KW-1185">Reference proteome</keyword>
<evidence type="ECO:0000256" key="1">
    <source>
        <dbReference type="SAM" id="MobiDB-lite"/>
    </source>
</evidence>
<reference evidence="2" key="1">
    <citation type="journal article" date="2023" name="G3 (Bethesda)">
        <title>A reference genome for the long-term kleptoplast-retaining sea slug Elysia crispata morphotype clarki.</title>
        <authorList>
            <person name="Eastman K.E."/>
            <person name="Pendleton A.L."/>
            <person name="Shaikh M.A."/>
            <person name="Suttiyut T."/>
            <person name="Ogas R."/>
            <person name="Tomko P."/>
            <person name="Gavelis G."/>
            <person name="Widhalm J.R."/>
            <person name="Wisecaver J.H."/>
        </authorList>
    </citation>
    <scope>NUCLEOTIDE SEQUENCE</scope>
    <source>
        <strain evidence="2">ECLA1</strain>
    </source>
</reference>
<evidence type="ECO:0000313" key="2">
    <source>
        <dbReference type="EMBL" id="KAK3777174.1"/>
    </source>
</evidence>
<protein>
    <submittedName>
        <fullName evidence="2">Uncharacterized protein</fullName>
    </submittedName>
</protein>
<dbReference type="AlphaFoldDB" id="A0AAE0ZWV5"/>
<dbReference type="Proteomes" id="UP001283361">
    <property type="component" value="Unassembled WGS sequence"/>
</dbReference>
<feature type="region of interest" description="Disordered" evidence="1">
    <location>
        <begin position="1"/>
        <end position="96"/>
    </location>
</feature>
<proteinExistence type="predicted"/>
<gene>
    <name evidence="2" type="ORF">RRG08_003016</name>
</gene>
<accession>A0AAE0ZWV5</accession>
<evidence type="ECO:0000313" key="3">
    <source>
        <dbReference type="Proteomes" id="UP001283361"/>
    </source>
</evidence>
<comment type="caution">
    <text evidence="2">The sequence shown here is derived from an EMBL/GenBank/DDBJ whole genome shotgun (WGS) entry which is preliminary data.</text>
</comment>
<name>A0AAE0ZWV5_9GAST</name>
<organism evidence="2 3">
    <name type="scientific">Elysia crispata</name>
    <name type="common">lettuce slug</name>
    <dbReference type="NCBI Taxonomy" id="231223"/>
    <lineage>
        <taxon>Eukaryota</taxon>
        <taxon>Metazoa</taxon>
        <taxon>Spiralia</taxon>
        <taxon>Lophotrochozoa</taxon>
        <taxon>Mollusca</taxon>
        <taxon>Gastropoda</taxon>
        <taxon>Heterobranchia</taxon>
        <taxon>Euthyneura</taxon>
        <taxon>Panpulmonata</taxon>
        <taxon>Sacoglossa</taxon>
        <taxon>Placobranchoidea</taxon>
        <taxon>Plakobranchidae</taxon>
        <taxon>Elysia</taxon>
    </lineage>
</organism>